<evidence type="ECO:0000256" key="4">
    <source>
        <dbReference type="ARBA" id="ARBA00023128"/>
    </source>
</evidence>
<dbReference type="GO" id="GO:0031966">
    <property type="term" value="C:mitochondrial membrane"/>
    <property type="evidence" value="ECO:0007669"/>
    <property type="project" value="UniProtKB-SubCell"/>
</dbReference>
<accession>A0A481WAS1</accession>
<evidence type="ECO:0000259" key="8">
    <source>
        <dbReference type="Pfam" id="PF02326"/>
    </source>
</evidence>
<reference evidence="9" key="1">
    <citation type="journal article" date="2018" name="Mitochondrial DNA Part B Resour">
        <title>The complete mitochondrial genome of a transitional form in secondary endosymbiotic Cryptophyte algae Guillardia theta strain CCMP2712.</title>
        <authorList>
            <person name="Suo F."/>
            <person name="Ma Y."/>
            <person name="Manzilamu Z."/>
            <person name="Huang L."/>
        </authorList>
    </citation>
    <scope>NUCLEOTIDE SEQUENCE</scope>
</reference>
<dbReference type="AlphaFoldDB" id="A0A481WAS1"/>
<organism evidence="9">
    <name type="scientific">Guillardia theta</name>
    <name type="common">Cryptophyte</name>
    <name type="synonym">Cryptomonas phi</name>
    <dbReference type="NCBI Taxonomy" id="55529"/>
    <lineage>
        <taxon>Eukaryota</taxon>
        <taxon>Cryptophyceae</taxon>
        <taxon>Pyrenomonadales</taxon>
        <taxon>Geminigeraceae</taxon>
        <taxon>Guillardia</taxon>
    </lineage>
</organism>
<keyword evidence="3 7" id="KW-1133">Transmembrane helix</keyword>
<keyword evidence="5 7" id="KW-0472">Membrane</keyword>
<dbReference type="InterPro" id="IPR003319">
    <property type="entry name" value="YMF19-like_N"/>
</dbReference>
<dbReference type="EMBL" id="MH844545">
    <property type="protein sequence ID" value="QBJ06294.1"/>
    <property type="molecule type" value="Genomic_DNA"/>
</dbReference>
<name>A0A481WAS1_GUITH</name>
<evidence type="ECO:0000256" key="3">
    <source>
        <dbReference type="ARBA" id="ARBA00022989"/>
    </source>
</evidence>
<evidence type="ECO:0000313" key="9">
    <source>
        <dbReference type="EMBL" id="QBJ06294.1"/>
    </source>
</evidence>
<evidence type="ECO:0000256" key="1">
    <source>
        <dbReference type="ARBA" id="ARBA00004325"/>
    </source>
</evidence>
<keyword evidence="2 7" id="KW-0812">Transmembrane</keyword>
<evidence type="ECO:0000256" key="5">
    <source>
        <dbReference type="ARBA" id="ARBA00023136"/>
    </source>
</evidence>
<reference evidence="9" key="2">
    <citation type="submission" date="2018-09" db="EMBL/GenBank/DDBJ databases">
        <authorList>
            <person name="Suo F.Y."/>
            <person name="Ma Y.F."/>
            <person name="Huang L.D."/>
        </authorList>
    </citation>
    <scope>NUCLEOTIDE SEQUENCE</scope>
</reference>
<keyword evidence="4 9" id="KW-0496">Mitochondrion</keyword>
<evidence type="ECO:0000256" key="7">
    <source>
        <dbReference type="SAM" id="Phobius"/>
    </source>
</evidence>
<sequence>MPQLDVMTFFTQFFWFSLGFSFFYIMLLHFVIPSISLVLKYRRKKLEFLALDINQKKENVSNLLTTYDNIIYKAFNSSKNYFAKVITHSDSWMQKSIQEINSKNDFAQANSSYLKAIGEKNFNFSVLNVSLKNSDKDSNWTKLWTN</sequence>
<comment type="subcellular location">
    <subcellularLocation>
        <location evidence="1">Mitochondrion membrane</location>
    </subcellularLocation>
</comment>
<proteinExistence type="predicted"/>
<dbReference type="Pfam" id="PF02326">
    <property type="entry name" value="YMF19"/>
    <property type="match status" value="1"/>
</dbReference>
<evidence type="ECO:0000256" key="2">
    <source>
        <dbReference type="ARBA" id="ARBA00022692"/>
    </source>
</evidence>
<dbReference type="RefSeq" id="YP_009577913.1">
    <property type="nucleotide sequence ID" value="NC_041490.1"/>
</dbReference>
<geneLocation type="mitochondrion" evidence="9"/>
<gene>
    <name evidence="9" type="primary">atp8</name>
</gene>
<dbReference type="GeneID" id="39703330"/>
<keyword evidence="6" id="KW-0066">ATP synthesis</keyword>
<feature type="transmembrane region" description="Helical" evidence="7">
    <location>
        <begin position="12"/>
        <end position="39"/>
    </location>
</feature>
<dbReference type="GO" id="GO:0006754">
    <property type="term" value="P:ATP biosynthetic process"/>
    <property type="evidence" value="ECO:0007669"/>
    <property type="project" value="UniProtKB-KW"/>
</dbReference>
<protein>
    <submittedName>
        <fullName evidence="9">ATP synthase F0 subunit 8</fullName>
    </submittedName>
</protein>
<feature type="domain" description="ATP synthase YMF19-like N-terminal" evidence="8">
    <location>
        <begin position="2"/>
        <end position="83"/>
    </location>
</feature>
<evidence type="ECO:0000256" key="6">
    <source>
        <dbReference type="ARBA" id="ARBA00023310"/>
    </source>
</evidence>